<comment type="subcellular location">
    <subcellularLocation>
        <location evidence="15">Cell outer membrane</location>
        <topology evidence="15">Multi-pass membrane protein</topology>
    </subcellularLocation>
    <text evidence="15">One of the very few enzymes located there.</text>
</comment>
<comment type="catalytic activity">
    <reaction evidence="2 15">
        <text>a 1,2-diacyl-sn-glycero-3-phosphocholine + H2O = a 1-acyl-sn-glycero-3-phosphocholine + a fatty acid + H(+)</text>
        <dbReference type="Rhea" id="RHEA:15801"/>
        <dbReference type="ChEBI" id="CHEBI:15377"/>
        <dbReference type="ChEBI" id="CHEBI:15378"/>
        <dbReference type="ChEBI" id="CHEBI:28868"/>
        <dbReference type="ChEBI" id="CHEBI:57643"/>
        <dbReference type="ChEBI" id="CHEBI:58168"/>
        <dbReference type="EC" id="3.1.1.4"/>
    </reaction>
</comment>
<keyword evidence="10 15" id="KW-0106">Calcium</keyword>
<feature type="signal peptide" evidence="15">
    <location>
        <begin position="1"/>
        <end position="26"/>
    </location>
</feature>
<keyword evidence="18" id="KW-1185">Reference proteome</keyword>
<dbReference type="PRINTS" id="PR01486">
    <property type="entry name" value="PHPHLIPASEA1"/>
</dbReference>
<comment type="caution">
    <text evidence="17">The sequence shown here is derived from an EMBL/GenBank/DDBJ whole genome shotgun (WGS) entry which is preliminary data.</text>
</comment>
<dbReference type="InterPro" id="IPR003187">
    <property type="entry name" value="PLipase_A1"/>
</dbReference>
<dbReference type="EMBL" id="JBHUMV010000002">
    <property type="protein sequence ID" value="MFD2753236.1"/>
    <property type="molecule type" value="Genomic_DNA"/>
</dbReference>
<evidence type="ECO:0000313" key="17">
    <source>
        <dbReference type="EMBL" id="MFD2753236.1"/>
    </source>
</evidence>
<feature type="region of interest" description="Disordered" evidence="16">
    <location>
        <begin position="156"/>
        <end position="175"/>
    </location>
</feature>
<evidence type="ECO:0000256" key="2">
    <source>
        <dbReference type="ARBA" id="ARBA00001604"/>
    </source>
</evidence>
<keyword evidence="8 15" id="KW-0732">Signal</keyword>
<evidence type="ECO:0000256" key="1">
    <source>
        <dbReference type="ARBA" id="ARBA00000111"/>
    </source>
</evidence>
<comment type="cofactor">
    <cofactor evidence="15">
        <name>Ca(2+)</name>
        <dbReference type="ChEBI" id="CHEBI:29108"/>
    </cofactor>
    <text evidence="15">Binds 1 Ca(2+) ion per monomer. In the dimeric form the Ca(2+) is bound by different amino acids with binding of each Ca(2+) shared with ligands coming from each monomer. The Ca(2+) ion may have a role in catalysis.</text>
</comment>
<gene>
    <name evidence="17" type="ORF">ACFSW6_03985</name>
</gene>
<reference evidence="18" key="1">
    <citation type="journal article" date="2019" name="Int. J. Syst. Evol. Microbiol.">
        <title>The Global Catalogue of Microorganisms (GCM) 10K type strain sequencing project: providing services to taxonomists for standard genome sequencing and annotation.</title>
        <authorList>
            <consortium name="The Broad Institute Genomics Platform"/>
            <consortium name="The Broad Institute Genome Sequencing Center for Infectious Disease"/>
            <person name="Wu L."/>
            <person name="Ma J."/>
        </authorList>
    </citation>
    <scope>NUCLEOTIDE SEQUENCE [LARGE SCALE GENOMIC DNA]</scope>
    <source>
        <strain evidence="18">TISTR 1906</strain>
    </source>
</reference>
<evidence type="ECO:0000256" key="15">
    <source>
        <dbReference type="RuleBase" id="RU366027"/>
    </source>
</evidence>
<keyword evidence="13" id="KW-0472">Membrane</keyword>
<evidence type="ECO:0000256" key="3">
    <source>
        <dbReference type="ARBA" id="ARBA00010525"/>
    </source>
</evidence>
<keyword evidence="11 15" id="KW-0442">Lipid degradation</keyword>
<evidence type="ECO:0000256" key="6">
    <source>
        <dbReference type="ARBA" id="ARBA00022692"/>
    </source>
</evidence>
<comment type="function">
    <text evidence="15">Hydrolysis of phosphatidylcholine with phospholipase A2 (EC 3.1.1.4) and phospholipase A1 (EC 3.1.1.32) activities.</text>
</comment>
<dbReference type="EC" id="3.1.1.4" evidence="15"/>
<organism evidence="17 18">
    <name type="scientific">Comamonas terrae</name>
    <dbReference type="NCBI Taxonomy" id="673548"/>
    <lineage>
        <taxon>Bacteria</taxon>
        <taxon>Pseudomonadati</taxon>
        <taxon>Pseudomonadota</taxon>
        <taxon>Betaproteobacteria</taxon>
        <taxon>Burkholderiales</taxon>
        <taxon>Comamonadaceae</taxon>
        <taxon>Comamonas</taxon>
    </lineage>
</organism>
<dbReference type="PANTHER" id="PTHR40457">
    <property type="entry name" value="PHOSPHOLIPASE A1"/>
    <property type="match status" value="1"/>
</dbReference>
<evidence type="ECO:0000256" key="4">
    <source>
        <dbReference type="ARBA" id="ARBA00011702"/>
    </source>
</evidence>
<dbReference type="Proteomes" id="UP001597463">
    <property type="component" value="Unassembled WGS sequence"/>
</dbReference>
<keyword evidence="9 15" id="KW-0378">Hydrolase</keyword>
<keyword evidence="7 15" id="KW-0479">Metal-binding</keyword>
<protein>
    <recommendedName>
        <fullName evidence="15">Phospholipase A1</fullName>
        <ecNumber evidence="15">3.1.1.32</ecNumber>
        <ecNumber evidence="15">3.1.1.4</ecNumber>
    </recommendedName>
    <alternativeName>
        <fullName evidence="15">Phosphatidylcholine 1-acylhydrolase</fullName>
    </alternativeName>
</protein>
<name>A0ABW5UHY2_9BURK</name>
<comment type="subunit">
    <text evidence="4 15">Homodimer; dimerization is reversible, and the dimeric form is the active one.</text>
</comment>
<evidence type="ECO:0000313" key="18">
    <source>
        <dbReference type="Proteomes" id="UP001597463"/>
    </source>
</evidence>
<evidence type="ECO:0000256" key="5">
    <source>
        <dbReference type="ARBA" id="ARBA00022452"/>
    </source>
</evidence>
<dbReference type="Pfam" id="PF02253">
    <property type="entry name" value="PLA1"/>
    <property type="match status" value="1"/>
</dbReference>
<comment type="similarity">
    <text evidence="3 15">Belongs to the phospholipase A1 family.</text>
</comment>
<keyword evidence="12 15" id="KW-0443">Lipid metabolism</keyword>
<feature type="chain" id="PRO_5045006172" description="Phospholipase A1" evidence="15">
    <location>
        <begin position="27"/>
        <end position="399"/>
    </location>
</feature>
<evidence type="ECO:0000256" key="12">
    <source>
        <dbReference type="ARBA" id="ARBA00023098"/>
    </source>
</evidence>
<dbReference type="Gene3D" id="2.40.230.10">
    <property type="entry name" value="Phospholipase A1"/>
    <property type="match status" value="1"/>
</dbReference>
<evidence type="ECO:0000256" key="14">
    <source>
        <dbReference type="ARBA" id="ARBA00023237"/>
    </source>
</evidence>
<dbReference type="PANTHER" id="PTHR40457:SF1">
    <property type="entry name" value="PHOSPHOLIPASE A1"/>
    <property type="match status" value="1"/>
</dbReference>
<keyword evidence="6" id="KW-0812">Transmembrane</keyword>
<dbReference type="EC" id="3.1.1.32" evidence="15"/>
<dbReference type="RefSeq" id="WP_083526691.1">
    <property type="nucleotide sequence ID" value="NZ_BCNT01000011.1"/>
</dbReference>
<keyword evidence="14 15" id="KW-0998">Cell outer membrane</keyword>
<evidence type="ECO:0000256" key="9">
    <source>
        <dbReference type="ARBA" id="ARBA00022801"/>
    </source>
</evidence>
<evidence type="ECO:0000256" key="10">
    <source>
        <dbReference type="ARBA" id="ARBA00022837"/>
    </source>
</evidence>
<dbReference type="PROSITE" id="PS51257">
    <property type="entry name" value="PROKAR_LIPOPROTEIN"/>
    <property type="match status" value="1"/>
</dbReference>
<sequence length="399" mass="43657">MQRTFLTPAVALATLACGAWTLPAQAQASAPGILDPEAWRQCAATTDNSARLACFDAWARSQQPLTAPPATGWSAPAALASSASTPAQASEAAAVVTAAGDAGQGLALPVTPTNGGCRDPRYSEISRFYELEPGSDCGTFSFRGYRPMSVSAVLGSRVDDQPHSPSRGSPDSEAYQKHEMRIQLSARTKIASGLLTGPASGGKDSLWFGYTQQSYWQLFNGAISRPFRTTDHEPEVFYVYPTDAQLPFGWRWRYSGVGLVHQSNGQSNPLSRSWNRWYLMTGAELGNRWQLHLKAWKRIHESTLEDDNPHIQDYIGRGEIKLGWNVNDQNYLGFTARGSLGQGRGSGRIEWLRTLGEGWNGGKSNLRLHVQLFSGYGDSLVDYNYKRTVLSVGLSLLDF</sequence>
<evidence type="ECO:0000256" key="13">
    <source>
        <dbReference type="ARBA" id="ARBA00023136"/>
    </source>
</evidence>
<accession>A0ABW5UHY2</accession>
<evidence type="ECO:0000256" key="8">
    <source>
        <dbReference type="ARBA" id="ARBA00022729"/>
    </source>
</evidence>
<evidence type="ECO:0000256" key="16">
    <source>
        <dbReference type="SAM" id="MobiDB-lite"/>
    </source>
</evidence>
<evidence type="ECO:0000256" key="11">
    <source>
        <dbReference type="ARBA" id="ARBA00022963"/>
    </source>
</evidence>
<evidence type="ECO:0000256" key="7">
    <source>
        <dbReference type="ARBA" id="ARBA00022723"/>
    </source>
</evidence>
<dbReference type="SUPFAM" id="SSF56931">
    <property type="entry name" value="Outer membrane phospholipase A (OMPLA)"/>
    <property type="match status" value="1"/>
</dbReference>
<comment type="catalytic activity">
    <reaction evidence="1 15">
        <text>a 1,2-diacyl-sn-glycero-3-phosphocholine + H2O = a 2-acyl-sn-glycero-3-phosphocholine + a fatty acid + H(+)</text>
        <dbReference type="Rhea" id="RHEA:18689"/>
        <dbReference type="ChEBI" id="CHEBI:15377"/>
        <dbReference type="ChEBI" id="CHEBI:15378"/>
        <dbReference type="ChEBI" id="CHEBI:28868"/>
        <dbReference type="ChEBI" id="CHEBI:57643"/>
        <dbReference type="ChEBI" id="CHEBI:57875"/>
        <dbReference type="EC" id="3.1.1.32"/>
    </reaction>
</comment>
<dbReference type="InterPro" id="IPR036541">
    <property type="entry name" value="PLipase_A1_sf"/>
</dbReference>
<keyword evidence="5" id="KW-1134">Transmembrane beta strand</keyword>
<proteinExistence type="inferred from homology"/>